<dbReference type="AlphaFoldDB" id="A0A0A9EZS7"/>
<reference evidence="1" key="2">
    <citation type="journal article" date="2015" name="Data Brief">
        <title>Shoot transcriptome of the giant reed, Arundo donax.</title>
        <authorList>
            <person name="Barrero R.A."/>
            <person name="Guerrero F.D."/>
            <person name="Moolhuijzen P."/>
            <person name="Goolsby J.A."/>
            <person name="Tidwell J."/>
            <person name="Bellgard S.E."/>
            <person name="Bellgard M.I."/>
        </authorList>
    </citation>
    <scope>NUCLEOTIDE SEQUENCE</scope>
    <source>
        <tissue evidence="1">Shoot tissue taken approximately 20 cm above the soil surface</tissue>
    </source>
</reference>
<protein>
    <submittedName>
        <fullName evidence="1">Uncharacterized protein</fullName>
    </submittedName>
</protein>
<name>A0A0A9EZS7_ARUDO</name>
<evidence type="ECO:0000313" key="1">
    <source>
        <dbReference type="EMBL" id="JAE06275.1"/>
    </source>
</evidence>
<proteinExistence type="predicted"/>
<reference evidence="1" key="1">
    <citation type="submission" date="2014-09" db="EMBL/GenBank/DDBJ databases">
        <authorList>
            <person name="Magalhaes I.L.F."/>
            <person name="Oliveira U."/>
            <person name="Santos F.R."/>
            <person name="Vidigal T.H.D.A."/>
            <person name="Brescovit A.D."/>
            <person name="Santos A.J."/>
        </authorList>
    </citation>
    <scope>NUCLEOTIDE SEQUENCE</scope>
    <source>
        <tissue evidence="1">Shoot tissue taken approximately 20 cm above the soil surface</tissue>
    </source>
</reference>
<accession>A0A0A9EZS7</accession>
<sequence>MTTSSNGKVAQQMLLAIHQARAVSHSSRTQWVRLTAALSASLLDLSPHHFHTTVTLSCKP</sequence>
<dbReference type="EMBL" id="GBRH01191621">
    <property type="protein sequence ID" value="JAE06275.1"/>
    <property type="molecule type" value="Transcribed_RNA"/>
</dbReference>
<organism evidence="1">
    <name type="scientific">Arundo donax</name>
    <name type="common">Giant reed</name>
    <name type="synonym">Donax arundinaceus</name>
    <dbReference type="NCBI Taxonomy" id="35708"/>
    <lineage>
        <taxon>Eukaryota</taxon>
        <taxon>Viridiplantae</taxon>
        <taxon>Streptophyta</taxon>
        <taxon>Embryophyta</taxon>
        <taxon>Tracheophyta</taxon>
        <taxon>Spermatophyta</taxon>
        <taxon>Magnoliopsida</taxon>
        <taxon>Liliopsida</taxon>
        <taxon>Poales</taxon>
        <taxon>Poaceae</taxon>
        <taxon>PACMAD clade</taxon>
        <taxon>Arundinoideae</taxon>
        <taxon>Arundineae</taxon>
        <taxon>Arundo</taxon>
    </lineage>
</organism>